<feature type="transmembrane region" description="Helical" evidence="2">
    <location>
        <begin position="239"/>
        <end position="259"/>
    </location>
</feature>
<dbReference type="Proteomes" id="UP001320715">
    <property type="component" value="Unassembled WGS sequence"/>
</dbReference>
<protein>
    <submittedName>
        <fullName evidence="5">DUF2207 domain-containing protein</fullName>
    </submittedName>
</protein>
<dbReference type="Pfam" id="PF20990">
    <property type="entry name" value="DUF2207_C"/>
    <property type="match status" value="1"/>
</dbReference>
<dbReference type="EMBL" id="JAAAML010000003">
    <property type="protein sequence ID" value="MCO6409574.1"/>
    <property type="molecule type" value="Genomic_DNA"/>
</dbReference>
<comment type="caution">
    <text evidence="5">The sequence shown here is derived from an EMBL/GenBank/DDBJ whole genome shotgun (WGS) entry which is preliminary data.</text>
</comment>
<reference evidence="5 6" key="1">
    <citation type="submission" date="2020-01" db="EMBL/GenBank/DDBJ databases">
        <title>Genomes of bacteria type strains.</title>
        <authorList>
            <person name="Chen J."/>
            <person name="Zhu S."/>
            <person name="Yang J."/>
        </authorList>
    </citation>
    <scope>NUCLEOTIDE SEQUENCE [LARGE SCALE GENOMIC DNA]</scope>
    <source>
        <strain evidence="5 6">DSM 16655</strain>
    </source>
</reference>
<dbReference type="InterPro" id="IPR018702">
    <property type="entry name" value="DUF2207"/>
</dbReference>
<feature type="domain" description="DUF2207" evidence="3">
    <location>
        <begin position="26"/>
        <end position="219"/>
    </location>
</feature>
<evidence type="ECO:0000313" key="5">
    <source>
        <dbReference type="EMBL" id="MCO6409574.1"/>
    </source>
</evidence>
<feature type="transmembrane region" description="Helical" evidence="2">
    <location>
        <begin position="485"/>
        <end position="507"/>
    </location>
</feature>
<organism evidence="5 6">
    <name type="scientific">Hoeflea alexandrii</name>
    <dbReference type="NCBI Taxonomy" id="288436"/>
    <lineage>
        <taxon>Bacteria</taxon>
        <taxon>Pseudomonadati</taxon>
        <taxon>Pseudomonadota</taxon>
        <taxon>Alphaproteobacteria</taxon>
        <taxon>Hyphomicrobiales</taxon>
        <taxon>Rhizobiaceae</taxon>
        <taxon>Hoeflea</taxon>
    </lineage>
</organism>
<feature type="region of interest" description="Disordered" evidence="1">
    <location>
        <begin position="618"/>
        <end position="645"/>
    </location>
</feature>
<gene>
    <name evidence="5" type="ORF">GTW23_15435</name>
</gene>
<feature type="domain" description="Predicted membrane protein YciQ-like C-terminal" evidence="4">
    <location>
        <begin position="275"/>
        <end position="568"/>
    </location>
</feature>
<dbReference type="Pfam" id="PF09972">
    <property type="entry name" value="DUF2207"/>
    <property type="match status" value="1"/>
</dbReference>
<feature type="transmembrane region" description="Helical" evidence="2">
    <location>
        <begin position="423"/>
        <end position="444"/>
    </location>
</feature>
<keyword evidence="2" id="KW-0472">Membrane</keyword>
<evidence type="ECO:0000256" key="2">
    <source>
        <dbReference type="SAM" id="Phobius"/>
    </source>
</evidence>
<accession>A0ABT1CTQ4</accession>
<dbReference type="RefSeq" id="WP_252916417.1">
    <property type="nucleotide sequence ID" value="NZ_JAAAML010000003.1"/>
</dbReference>
<feature type="compositionally biased region" description="Gly residues" evidence="1">
    <location>
        <begin position="627"/>
        <end position="645"/>
    </location>
</feature>
<sequence length="645" mass="69389">MKWLLSFVSAVLFSLMLTGGVWAREEIRNYQVDIDVRTDASIEVTETITVNAEGNDIRRGIYRDIPLRALDDWGLWSSNGFDLVEVLHNGRPSPYHTEWQGRFFRILIGDADVFIPRGEHTYTIRYVTTRQLRFFDGYDELYWNVTGNFWSFPILKAEARVSLPDGARAIPDQVTAYTGPFGATAGNYTGSVLGDGSEVRFAVTRPLGPEEGMTIAVGFTEGIVTPDSGGGFSGLADNVGIFLLILGWLGVPAYFLYAWNRVGRDPPSPPVIPLFHPPEKLSPAALSYAHFNGFRSGKKGIDLPFIAALLSLGVKRFLEIDEDSRGTVTLQRGDAAGSPGSPVLPRGEEALYSTLLANREEIILDKHNGPVLKSALTKLRMAISREYAGRYYNANIGWFIPGVLLAVTSFIIGLILQDPPEEGILYLIPVLMTSLFGGALWIAGRSLFAQGGAGNRIFGATLFLVGAAVFMIGVLVVLVPGDMPVYQLAGVLLIVGSVTMILMVWLLGAPTAVGAKVLTDIKGFKLYLETAETNRLNMRDAPVMSEELFERFLPYAAGLGVEKPWSEAWAAHLARIAPEREREYRPGWYHGSSWSPGNIGAAAASSVAAVSAAMAASMPQPKSSSGSSGGGSSGGGGGGGGGGGW</sequence>
<evidence type="ECO:0000259" key="4">
    <source>
        <dbReference type="Pfam" id="PF20990"/>
    </source>
</evidence>
<dbReference type="InterPro" id="IPR048389">
    <property type="entry name" value="YciQ-like_C"/>
</dbReference>
<keyword evidence="2" id="KW-0812">Transmembrane</keyword>
<feature type="transmembrane region" description="Helical" evidence="2">
    <location>
        <begin position="456"/>
        <end position="479"/>
    </location>
</feature>
<name>A0ABT1CTQ4_9HYPH</name>
<evidence type="ECO:0000313" key="6">
    <source>
        <dbReference type="Proteomes" id="UP001320715"/>
    </source>
</evidence>
<proteinExistence type="predicted"/>
<keyword evidence="2" id="KW-1133">Transmembrane helix</keyword>
<evidence type="ECO:0000259" key="3">
    <source>
        <dbReference type="Pfam" id="PF09972"/>
    </source>
</evidence>
<evidence type="ECO:0000256" key="1">
    <source>
        <dbReference type="SAM" id="MobiDB-lite"/>
    </source>
</evidence>
<keyword evidence="6" id="KW-1185">Reference proteome</keyword>
<feature type="transmembrane region" description="Helical" evidence="2">
    <location>
        <begin position="396"/>
        <end position="417"/>
    </location>
</feature>